<dbReference type="AlphaFoldDB" id="A0A835LJR6"/>
<evidence type="ECO:0000313" key="3">
    <source>
        <dbReference type="Proteomes" id="UP000631114"/>
    </source>
</evidence>
<keyword evidence="1" id="KW-0472">Membrane</keyword>
<proteinExistence type="predicted"/>
<keyword evidence="3" id="KW-1185">Reference proteome</keyword>
<feature type="transmembrane region" description="Helical" evidence="1">
    <location>
        <begin position="59"/>
        <end position="77"/>
    </location>
</feature>
<sequence>MTNTNPQQDVSSAQAVLLGALAPGVNGATWSTVKITFLTLAVCLAAMLGLAFSSSDSTMIVHVMLLVLITGVLFFLLNRSSWSKPGRPLSLWVGRSAESAVIGESFLAETGLVSVEQQMQDMGLVSKDGAEPSKNTSFGLLASFSFGFPFLGFMKQKQAQQGHWNKNFIA</sequence>
<dbReference type="EMBL" id="JADFTS010000009">
    <property type="protein sequence ID" value="KAF9589871.1"/>
    <property type="molecule type" value="Genomic_DNA"/>
</dbReference>
<dbReference type="Proteomes" id="UP000631114">
    <property type="component" value="Unassembled WGS sequence"/>
</dbReference>
<evidence type="ECO:0000313" key="2">
    <source>
        <dbReference type="EMBL" id="KAF9589871.1"/>
    </source>
</evidence>
<comment type="caution">
    <text evidence="2">The sequence shown here is derived from an EMBL/GenBank/DDBJ whole genome shotgun (WGS) entry which is preliminary data.</text>
</comment>
<keyword evidence="1" id="KW-1133">Transmembrane helix</keyword>
<protein>
    <submittedName>
        <fullName evidence="2">Uncharacterized protein</fullName>
    </submittedName>
</protein>
<organism evidence="2 3">
    <name type="scientific">Coptis chinensis</name>
    <dbReference type="NCBI Taxonomy" id="261450"/>
    <lineage>
        <taxon>Eukaryota</taxon>
        <taxon>Viridiplantae</taxon>
        <taxon>Streptophyta</taxon>
        <taxon>Embryophyta</taxon>
        <taxon>Tracheophyta</taxon>
        <taxon>Spermatophyta</taxon>
        <taxon>Magnoliopsida</taxon>
        <taxon>Ranunculales</taxon>
        <taxon>Ranunculaceae</taxon>
        <taxon>Coptidoideae</taxon>
        <taxon>Coptis</taxon>
    </lineage>
</organism>
<accession>A0A835LJR6</accession>
<gene>
    <name evidence="2" type="ORF">IFM89_029111</name>
</gene>
<dbReference type="OrthoDB" id="1928656at2759"/>
<reference evidence="2 3" key="1">
    <citation type="submission" date="2020-10" db="EMBL/GenBank/DDBJ databases">
        <title>The Coptis chinensis genome and diversification of protoberbering-type alkaloids.</title>
        <authorList>
            <person name="Wang B."/>
            <person name="Shu S."/>
            <person name="Song C."/>
            <person name="Liu Y."/>
        </authorList>
    </citation>
    <scope>NUCLEOTIDE SEQUENCE [LARGE SCALE GENOMIC DNA]</scope>
    <source>
        <strain evidence="2">HL-2020</strain>
        <tissue evidence="2">Leaf</tissue>
    </source>
</reference>
<feature type="transmembrane region" description="Helical" evidence="1">
    <location>
        <begin position="35"/>
        <end position="53"/>
    </location>
</feature>
<evidence type="ECO:0000256" key="1">
    <source>
        <dbReference type="SAM" id="Phobius"/>
    </source>
</evidence>
<name>A0A835LJR6_9MAGN</name>
<keyword evidence="1" id="KW-0812">Transmembrane</keyword>